<dbReference type="PANTHER" id="PTHR30290">
    <property type="entry name" value="PERIPLASMIC BINDING COMPONENT OF ABC TRANSPORTER"/>
    <property type="match status" value="1"/>
</dbReference>
<evidence type="ECO:0000313" key="2">
    <source>
        <dbReference type="EMBL" id="CAB4736095.1"/>
    </source>
</evidence>
<dbReference type="Gene3D" id="3.40.190.10">
    <property type="entry name" value="Periplasmic binding protein-like II"/>
    <property type="match status" value="1"/>
</dbReference>
<sequence length="549" mass="57831">MTRRLLLAGMTVLLIAGCSAGAEPSPAGTSVPGFDRAVDYVVNPGGPDGGVLRLISTRDCGDWLPEQAVSAWCVNMQRLMTRQLMTYGSDAGRRGAVIVPDLAAGRGTPNEDRSSWTYELQPNMRWEDGQSITMDQVAEGIRALDLARRDVSVASIELGASGTITVTLRKPSTDFDALLALPVSAPRRDPGAALASGPFRIVSTGMTTVFERNPQWDQATDAARHPRVDRIEFTVVSTDAEMAGELRAGRADLAVQGRMDSSLAGEVFDDPSFAATSDNPGTGRSAMLAVPAYASDALRSVDCRRAVFSGVDRLGVVAALAGGVDPVELAAEPATSLSPPTIPSFDWSYQPFAVGDGSGDLDAAKASLERCGRPSGFPVRLAFAATSTNSKIVASLAAALERVGILVVGVPFAPIDYVRLTSSPAAMRGEQIDLALLVQAPMVSGTWGFWNPLVSGDLVGSGLSTNVAQVRNPSVDILLRAPEITSTNPAVQENLGRMIDRLVLDDCSYIPLASVKSILHRPPMLTNVTTNGALGNGYDLVQIGKAERP</sequence>
<reference evidence="2" key="1">
    <citation type="submission" date="2020-05" db="EMBL/GenBank/DDBJ databases">
        <authorList>
            <person name="Chiriac C."/>
            <person name="Salcher M."/>
            <person name="Ghai R."/>
            <person name="Kavagutti S V."/>
        </authorList>
    </citation>
    <scope>NUCLEOTIDE SEQUENCE</scope>
</reference>
<dbReference type="AlphaFoldDB" id="A0A6J6SN71"/>
<proteinExistence type="predicted"/>
<dbReference type="EMBL" id="CAEZYZ010000003">
    <property type="protein sequence ID" value="CAB4736095.1"/>
    <property type="molecule type" value="Genomic_DNA"/>
</dbReference>
<feature type="domain" description="Solute-binding protein family 5" evidence="1">
    <location>
        <begin position="98"/>
        <end position="407"/>
    </location>
</feature>
<dbReference type="InterPro" id="IPR000914">
    <property type="entry name" value="SBP_5_dom"/>
</dbReference>
<gene>
    <name evidence="2" type="ORF">UFOPK2810_00034</name>
</gene>
<accession>A0A6J6SN71</accession>
<dbReference type="GO" id="GO:0015833">
    <property type="term" value="P:peptide transport"/>
    <property type="evidence" value="ECO:0007669"/>
    <property type="project" value="TreeGrafter"/>
</dbReference>
<dbReference type="PANTHER" id="PTHR30290:SF83">
    <property type="entry name" value="ABC TRANSPORTER SUBSTRATE-BINDING PROTEIN"/>
    <property type="match status" value="1"/>
</dbReference>
<name>A0A6J6SN71_9ZZZZ</name>
<dbReference type="Pfam" id="PF00496">
    <property type="entry name" value="SBP_bac_5"/>
    <property type="match status" value="1"/>
</dbReference>
<dbReference type="GO" id="GO:1904680">
    <property type="term" value="F:peptide transmembrane transporter activity"/>
    <property type="evidence" value="ECO:0007669"/>
    <property type="project" value="TreeGrafter"/>
</dbReference>
<evidence type="ECO:0000259" key="1">
    <source>
        <dbReference type="Pfam" id="PF00496"/>
    </source>
</evidence>
<dbReference type="PROSITE" id="PS51257">
    <property type="entry name" value="PROKAR_LIPOPROTEIN"/>
    <property type="match status" value="1"/>
</dbReference>
<dbReference type="SUPFAM" id="SSF53850">
    <property type="entry name" value="Periplasmic binding protein-like II"/>
    <property type="match status" value="1"/>
</dbReference>
<dbReference type="InterPro" id="IPR039424">
    <property type="entry name" value="SBP_5"/>
</dbReference>
<dbReference type="Gene3D" id="3.10.105.10">
    <property type="entry name" value="Dipeptide-binding Protein, Domain 3"/>
    <property type="match status" value="1"/>
</dbReference>
<organism evidence="2">
    <name type="scientific">freshwater metagenome</name>
    <dbReference type="NCBI Taxonomy" id="449393"/>
    <lineage>
        <taxon>unclassified sequences</taxon>
        <taxon>metagenomes</taxon>
        <taxon>ecological metagenomes</taxon>
    </lineage>
</organism>
<protein>
    <submittedName>
        <fullName evidence="2">Unannotated protein</fullName>
    </submittedName>
</protein>